<keyword evidence="4 7" id="KW-1133">Transmembrane helix</keyword>
<protein>
    <submittedName>
        <fullName evidence="8">YihY/virulence factor BrkB family protein</fullName>
    </submittedName>
</protein>
<name>A0ABD5ZHS5_9EURY</name>
<dbReference type="InterPro" id="IPR017039">
    <property type="entry name" value="Virul_fac_BrkB"/>
</dbReference>
<feature type="transmembrane region" description="Helical" evidence="7">
    <location>
        <begin position="162"/>
        <end position="182"/>
    </location>
</feature>
<reference evidence="8 9" key="1">
    <citation type="journal article" date="2019" name="Int. J. Syst. Evol. Microbiol.">
        <title>The Global Catalogue of Microorganisms (GCM) 10K type strain sequencing project: providing services to taxonomists for standard genome sequencing and annotation.</title>
        <authorList>
            <consortium name="The Broad Institute Genomics Platform"/>
            <consortium name="The Broad Institute Genome Sequencing Center for Infectious Disease"/>
            <person name="Wu L."/>
            <person name="Ma J."/>
        </authorList>
    </citation>
    <scope>NUCLEOTIDE SEQUENCE [LARGE SCALE GENOMIC DNA]</scope>
    <source>
        <strain evidence="8 9">DSM 29988</strain>
    </source>
</reference>
<comment type="subcellular location">
    <subcellularLocation>
        <location evidence="1">Cell membrane</location>
        <topology evidence="1">Multi-pass membrane protein</topology>
    </subcellularLocation>
</comment>
<evidence type="ECO:0000256" key="6">
    <source>
        <dbReference type="SAM" id="MobiDB-lite"/>
    </source>
</evidence>
<feature type="transmembrane region" description="Helical" evidence="7">
    <location>
        <begin position="31"/>
        <end position="53"/>
    </location>
</feature>
<dbReference type="EMBL" id="JBHTAA010000005">
    <property type="protein sequence ID" value="MFC7204855.1"/>
    <property type="molecule type" value="Genomic_DNA"/>
</dbReference>
<evidence type="ECO:0000313" key="8">
    <source>
        <dbReference type="EMBL" id="MFC7204855.1"/>
    </source>
</evidence>
<evidence type="ECO:0000256" key="3">
    <source>
        <dbReference type="ARBA" id="ARBA00022692"/>
    </source>
</evidence>
<feature type="transmembrane region" description="Helical" evidence="7">
    <location>
        <begin position="380"/>
        <end position="399"/>
    </location>
</feature>
<organism evidence="8 9">
    <name type="scientific">Haloferax namakaokahaiae</name>
    <dbReference type="NCBI Taxonomy" id="1748331"/>
    <lineage>
        <taxon>Archaea</taxon>
        <taxon>Methanobacteriati</taxon>
        <taxon>Methanobacteriota</taxon>
        <taxon>Stenosarchaea group</taxon>
        <taxon>Halobacteria</taxon>
        <taxon>Halobacteriales</taxon>
        <taxon>Haloferacaceae</taxon>
        <taxon>Haloferax</taxon>
    </lineage>
</organism>
<feature type="region of interest" description="Disordered" evidence="6">
    <location>
        <begin position="261"/>
        <end position="329"/>
    </location>
</feature>
<feature type="transmembrane region" description="Helical" evidence="7">
    <location>
        <begin position="235"/>
        <end position="255"/>
    </location>
</feature>
<dbReference type="RefSeq" id="WP_390224911.1">
    <property type="nucleotide sequence ID" value="NZ_JBHTAA010000005.1"/>
</dbReference>
<dbReference type="PANTHER" id="PTHR30213">
    <property type="entry name" value="INNER MEMBRANE PROTEIN YHJD"/>
    <property type="match status" value="1"/>
</dbReference>
<dbReference type="Pfam" id="PF03631">
    <property type="entry name" value="Virul_fac_BrkB"/>
    <property type="match status" value="1"/>
</dbReference>
<evidence type="ECO:0000256" key="7">
    <source>
        <dbReference type="SAM" id="Phobius"/>
    </source>
</evidence>
<feature type="transmembrane region" description="Helical" evidence="7">
    <location>
        <begin position="194"/>
        <end position="215"/>
    </location>
</feature>
<comment type="caution">
    <text evidence="8">The sequence shown here is derived from an EMBL/GenBank/DDBJ whole genome shotgun (WGS) entry which is preliminary data.</text>
</comment>
<dbReference type="AlphaFoldDB" id="A0ABD5ZHS5"/>
<feature type="compositionally biased region" description="Gly residues" evidence="6">
    <location>
        <begin position="265"/>
        <end position="274"/>
    </location>
</feature>
<evidence type="ECO:0000256" key="1">
    <source>
        <dbReference type="ARBA" id="ARBA00004651"/>
    </source>
</evidence>
<dbReference type="NCBIfam" id="TIGR00765">
    <property type="entry name" value="yihY_not_rbn"/>
    <property type="match status" value="1"/>
</dbReference>
<keyword evidence="9" id="KW-1185">Reference proteome</keyword>
<sequence>MSVRIREAVSLAKTVVETIQEREITFLAASISYYALVSLIPLLVLAVVITTAIGGAELQAQLEALVNQYLVPAGQGIVQRALEDQTGQGSVGVVSLGLTVWGALKLFRGLDIAFSRIYGSESGGIVDQLKDGTIALVSIGLGTVGVAVLTALIAILDLPFVQLLSPLMLFLTLCAAFFPLYYVFPDVKLRPRQVVPGTLVAAVGWTLLGVGFGIYTQYTAGSIAGALGSLLLLVTWFYFSGIILLAGAVVNAVLLTGGNLPIDEPGGGPGNGPGGDREKDRQVQHTGVRHVGRTNMSDDRGDNDGPHGGEDAGDDQPRSSVSPRGAPDIEELESRVEELRADLDAFESDVTDRTVEKPKLEAEMKRYVRRRMRRGKARGWGPYLVLLYGTVLTLGAFYYLQSDLIAVLAMLIIFLSTLGLYVLFVIFGIGLNALGVPSRAVDAVRERRS</sequence>
<dbReference type="Proteomes" id="UP001596481">
    <property type="component" value="Unassembled WGS sequence"/>
</dbReference>
<accession>A0ABD5ZHS5</accession>
<keyword evidence="3 7" id="KW-0812">Transmembrane</keyword>
<feature type="transmembrane region" description="Helical" evidence="7">
    <location>
        <begin position="134"/>
        <end position="156"/>
    </location>
</feature>
<keyword evidence="5 7" id="KW-0472">Membrane</keyword>
<proteinExistence type="predicted"/>
<gene>
    <name evidence="8" type="ORF">ACFQJC_15165</name>
</gene>
<evidence type="ECO:0000256" key="2">
    <source>
        <dbReference type="ARBA" id="ARBA00022475"/>
    </source>
</evidence>
<evidence type="ECO:0000313" key="9">
    <source>
        <dbReference type="Proteomes" id="UP001596481"/>
    </source>
</evidence>
<evidence type="ECO:0000256" key="4">
    <source>
        <dbReference type="ARBA" id="ARBA00022989"/>
    </source>
</evidence>
<feature type="compositionally biased region" description="Basic and acidic residues" evidence="6">
    <location>
        <begin position="296"/>
        <end position="310"/>
    </location>
</feature>
<dbReference type="PANTHER" id="PTHR30213:SF0">
    <property type="entry name" value="UPF0761 MEMBRANE PROTEIN YIHY"/>
    <property type="match status" value="1"/>
</dbReference>
<dbReference type="GO" id="GO:0005886">
    <property type="term" value="C:plasma membrane"/>
    <property type="evidence" value="ECO:0007669"/>
    <property type="project" value="UniProtKB-SubCell"/>
</dbReference>
<evidence type="ECO:0000256" key="5">
    <source>
        <dbReference type="ARBA" id="ARBA00023136"/>
    </source>
</evidence>
<feature type="transmembrane region" description="Helical" evidence="7">
    <location>
        <begin position="405"/>
        <end position="429"/>
    </location>
</feature>
<keyword evidence="2" id="KW-1003">Cell membrane</keyword>